<organism evidence="5 6">
    <name type="scientific">Rhodothermus marinus (strain ATCC 43812 / DSM 4252 / R-10)</name>
    <name type="common">Rhodothermus obamensis</name>
    <dbReference type="NCBI Taxonomy" id="518766"/>
    <lineage>
        <taxon>Bacteria</taxon>
        <taxon>Pseudomonadati</taxon>
        <taxon>Rhodothermota</taxon>
        <taxon>Rhodothermia</taxon>
        <taxon>Rhodothermales</taxon>
        <taxon>Rhodothermaceae</taxon>
        <taxon>Rhodothermus</taxon>
    </lineage>
</organism>
<dbReference type="Gene3D" id="3.20.20.300">
    <property type="entry name" value="Glycoside hydrolase, family 3, N-terminal domain"/>
    <property type="match status" value="1"/>
</dbReference>
<dbReference type="InterPro" id="IPR050288">
    <property type="entry name" value="Cellulose_deg_GH3"/>
</dbReference>
<dbReference type="InterPro" id="IPR037524">
    <property type="entry name" value="PA14/GLEYA"/>
</dbReference>
<dbReference type="InterPro" id="IPR013783">
    <property type="entry name" value="Ig-like_fold"/>
</dbReference>
<evidence type="ECO:0000259" key="4">
    <source>
        <dbReference type="PROSITE" id="PS51820"/>
    </source>
</evidence>
<dbReference type="Pfam" id="PF14310">
    <property type="entry name" value="Fn3-like"/>
    <property type="match status" value="1"/>
</dbReference>
<dbReference type="SUPFAM" id="SSF51445">
    <property type="entry name" value="(Trans)glycosidases"/>
    <property type="match status" value="1"/>
</dbReference>
<dbReference type="PROSITE" id="PS51820">
    <property type="entry name" value="PA14"/>
    <property type="match status" value="1"/>
</dbReference>
<dbReference type="eggNOG" id="COG0115">
    <property type="taxonomic scope" value="Bacteria"/>
</dbReference>
<name>D0MD38_RHOM4</name>
<dbReference type="SUPFAM" id="SSF56988">
    <property type="entry name" value="Anthrax protective antigen"/>
    <property type="match status" value="1"/>
</dbReference>
<dbReference type="AlphaFoldDB" id="D0MD38"/>
<evidence type="ECO:0000313" key="5">
    <source>
        <dbReference type="EMBL" id="ACY48950.1"/>
    </source>
</evidence>
<gene>
    <name evidence="5" type="ordered locus">Rmar_2069</name>
</gene>
<dbReference type="GO" id="GO:0004553">
    <property type="term" value="F:hydrolase activity, hydrolyzing O-glycosyl compounds"/>
    <property type="evidence" value="ECO:0007669"/>
    <property type="project" value="InterPro"/>
</dbReference>
<dbReference type="InterPro" id="IPR026891">
    <property type="entry name" value="Fn3-like"/>
</dbReference>
<dbReference type="SUPFAM" id="SSF52279">
    <property type="entry name" value="Beta-D-glucan exohydrolase, C-terminal domain"/>
    <property type="match status" value="1"/>
</dbReference>
<dbReference type="Gene3D" id="2.60.120.380">
    <property type="match status" value="1"/>
</dbReference>
<dbReference type="PANTHER" id="PTHR42715">
    <property type="entry name" value="BETA-GLUCOSIDASE"/>
    <property type="match status" value="1"/>
</dbReference>
<dbReference type="InterPro" id="IPR001764">
    <property type="entry name" value="Glyco_hydro_3_N"/>
</dbReference>
<dbReference type="Gene3D" id="2.60.40.10">
    <property type="entry name" value="Immunoglobulins"/>
    <property type="match status" value="1"/>
</dbReference>
<evidence type="ECO:0000256" key="2">
    <source>
        <dbReference type="ARBA" id="ARBA00022801"/>
    </source>
</evidence>
<dbReference type="Gene3D" id="3.40.50.1700">
    <property type="entry name" value="Glycoside hydrolase family 3 C-terminal domain"/>
    <property type="match status" value="1"/>
</dbReference>
<dbReference type="InterPro" id="IPR036962">
    <property type="entry name" value="Glyco_hydro_3_N_sf"/>
</dbReference>
<dbReference type="PRINTS" id="PR00133">
    <property type="entry name" value="GLHYDRLASE3"/>
</dbReference>
<proteinExistence type="inferred from homology"/>
<dbReference type="HOGENOM" id="CLU_004542_4_2_10"/>
<dbReference type="EMBL" id="CP001807">
    <property type="protein sequence ID" value="ACY48950.1"/>
    <property type="molecule type" value="Genomic_DNA"/>
</dbReference>
<keyword evidence="2 5" id="KW-0378">Hydrolase</keyword>
<dbReference type="GO" id="GO:0005975">
    <property type="term" value="P:carbohydrate metabolic process"/>
    <property type="evidence" value="ECO:0007669"/>
    <property type="project" value="InterPro"/>
</dbReference>
<accession>D0MD38</accession>
<feature type="chain" id="PRO_5003010816" evidence="3">
    <location>
        <begin position="21"/>
        <end position="839"/>
    </location>
</feature>
<dbReference type="Pfam" id="PF01915">
    <property type="entry name" value="Glyco_hydro_3_C"/>
    <property type="match status" value="1"/>
</dbReference>
<dbReference type="CAZy" id="GH3">
    <property type="family name" value="Glycoside Hydrolase Family 3"/>
</dbReference>
<feature type="domain" description="PA14" evidence="4">
    <location>
        <begin position="406"/>
        <end position="572"/>
    </location>
</feature>
<dbReference type="OrthoDB" id="9758670at2"/>
<dbReference type="SMART" id="SM01217">
    <property type="entry name" value="Fn3_like"/>
    <property type="match status" value="1"/>
</dbReference>
<dbReference type="eggNOG" id="COG1472">
    <property type="taxonomic scope" value="Bacteria"/>
</dbReference>
<dbReference type="InterPro" id="IPR017853">
    <property type="entry name" value="GH"/>
</dbReference>
<keyword evidence="6" id="KW-1185">Reference proteome</keyword>
<dbReference type="InterPro" id="IPR036881">
    <property type="entry name" value="Glyco_hydro_3_C_sf"/>
</dbReference>
<dbReference type="Proteomes" id="UP000002221">
    <property type="component" value="Chromosome"/>
</dbReference>
<dbReference type="STRING" id="518766.Rmar_2069"/>
<reference evidence="5 6" key="1">
    <citation type="journal article" date="2009" name="Stand. Genomic Sci.">
        <title>Complete genome sequence of Rhodothermus marinus type strain (R-10).</title>
        <authorList>
            <person name="Nolan M."/>
            <person name="Tindall B.J."/>
            <person name="Pomrenke H."/>
            <person name="Lapidus A."/>
            <person name="Copeland A."/>
            <person name="Glavina Del Rio T."/>
            <person name="Lucas S."/>
            <person name="Chen F."/>
            <person name="Tice H."/>
            <person name="Cheng J.F."/>
            <person name="Saunders E."/>
            <person name="Han C."/>
            <person name="Bruce D."/>
            <person name="Goodwin L."/>
            <person name="Chain P."/>
            <person name="Pitluck S."/>
            <person name="Ovchinikova G."/>
            <person name="Pati A."/>
            <person name="Ivanova N."/>
            <person name="Mavromatis K."/>
            <person name="Chen A."/>
            <person name="Palaniappan K."/>
            <person name="Land M."/>
            <person name="Hauser L."/>
            <person name="Chang Y.J."/>
            <person name="Jeffries C.D."/>
            <person name="Brettin T."/>
            <person name="Goker M."/>
            <person name="Bristow J."/>
            <person name="Eisen J.A."/>
            <person name="Markowitz V."/>
            <person name="Hugenholtz P."/>
            <person name="Kyrpides N.C."/>
            <person name="Klenk H.P."/>
            <person name="Detter J.C."/>
        </authorList>
    </citation>
    <scope>NUCLEOTIDE SEQUENCE [LARGE SCALE GENOMIC DNA]</scope>
    <source>
        <strain evidence="6">ATCC 43812 / DSM 4252 / R-10</strain>
    </source>
</reference>
<keyword evidence="3" id="KW-0732">Signal</keyword>
<evidence type="ECO:0000256" key="1">
    <source>
        <dbReference type="ARBA" id="ARBA00005336"/>
    </source>
</evidence>
<protein>
    <submittedName>
        <fullName evidence="5">Glycoside hydrolase family 3 domain protein</fullName>
    </submittedName>
</protein>
<evidence type="ECO:0000256" key="3">
    <source>
        <dbReference type="SAM" id="SignalP"/>
    </source>
</evidence>
<dbReference type="InterPro" id="IPR002772">
    <property type="entry name" value="Glyco_hydro_3_C"/>
</dbReference>
<dbReference type="Pfam" id="PF00933">
    <property type="entry name" value="Glyco_hydro_3"/>
    <property type="match status" value="1"/>
</dbReference>
<dbReference type="KEGG" id="rmr:Rmar_2069"/>
<dbReference type="PANTHER" id="PTHR42715:SF10">
    <property type="entry name" value="BETA-GLUCOSIDASE"/>
    <property type="match status" value="1"/>
</dbReference>
<dbReference type="SMR" id="D0MD38"/>
<comment type="similarity">
    <text evidence="1">Belongs to the glycosyl hydrolase 3 family.</text>
</comment>
<evidence type="ECO:0000313" key="6">
    <source>
        <dbReference type="Proteomes" id="UP000002221"/>
    </source>
</evidence>
<feature type="signal peptide" evidence="3">
    <location>
        <begin position="1"/>
        <end position="20"/>
    </location>
</feature>
<dbReference type="RefSeq" id="WP_012844561.1">
    <property type="nucleotide sequence ID" value="NC_013501.1"/>
</dbReference>
<sequence>MKHLVTTLLFGLVFAAAVRAQSSRVDSLLAAMTLAEKISLLHGAIDPTGEAGAGYVPGVPRLGIPAMRLTDGPAGIRTRHPATALPAPVALAASFDPELAYRYGHVMGIEGRARRHEVLLSPMVNIVRVPEAGRNFETFSEDPLLSAEMVAAEVRGIQDAGMMATVKHYVANNFENDRMRVNVVVDERTLREIYLPGFEAAIKAGAAAVMCAYNRVNGPYACDNEMLLTDILRDEWGFEGWVMTDWFAGHSLESLVRGLDQEMPGYTIPFSSPDMPLAPAVFADSLLAAVESGRIDEAYVDRAVRRILVQMEQFGLLDGESTPPEINIEAHAAVAREVAEAGAVLLRNENQTLPLSERDLQHLVVIGPTATRPLIGGGGSSRVQPFRTTSTLAALQELAGPQAQIRYVPGIDLDGMPVPSSALRTPDGQPGLLRQGADGTTQVDAQLDFTGERALPPGSQWTWTGTLTAPTAGVYELKLQTAGGVGTLSIDGQPVLRTGMFFSDASLIPTADSLENATYRIELQAGQQLSLTVQISGQVPSLPFLPAGQNPVQVRLAWVTPERRAAFLEEAAEAARAAHAAIVFVYEEGTEGRDRETLALRPDQDALVEAVAAANPRTTVVMNVGAPTLMPWAERVGAILLMWYPGQEGGWATADVLLGRANPAGRLPVTFPRRAEDAPTASPERYPGVDLTARYDEGIFVGYRWYDAQQIEPLFPFGHGLSYTTFAYENLRVEPDGDGFVVRFVVRNTGDRAGSDVPQVYLGPPENPPVPMAVRQLVGFRRVTLAPGEAQEVTVRIDGRALSYWSVEDHAWVKATGRRTLYVGASARDLRLQTEIDVQ</sequence>